<gene>
    <name evidence="4" type="ORF">D5281_05525</name>
</gene>
<dbReference type="GO" id="GO:0033785">
    <property type="term" value="F:heptose 7-phosphate kinase activity"/>
    <property type="evidence" value="ECO:0007669"/>
    <property type="project" value="TreeGrafter"/>
</dbReference>
<evidence type="ECO:0000313" key="5">
    <source>
        <dbReference type="Proteomes" id="UP001154420"/>
    </source>
</evidence>
<accession>A0A9X5BEV0</accession>
<evidence type="ECO:0000256" key="1">
    <source>
        <dbReference type="ARBA" id="ARBA00022679"/>
    </source>
</evidence>
<keyword evidence="2 4" id="KW-0418">Kinase</keyword>
<dbReference type="InterPro" id="IPR029056">
    <property type="entry name" value="Ribokinase-like"/>
</dbReference>
<keyword evidence="1" id="KW-0808">Transferase</keyword>
<dbReference type="PROSITE" id="PS00584">
    <property type="entry name" value="PFKB_KINASES_2"/>
    <property type="match status" value="1"/>
</dbReference>
<evidence type="ECO:0000259" key="3">
    <source>
        <dbReference type="Pfam" id="PF00294"/>
    </source>
</evidence>
<dbReference type="GO" id="GO:0016773">
    <property type="term" value="F:phosphotransferase activity, alcohol group as acceptor"/>
    <property type="evidence" value="ECO:0007669"/>
    <property type="project" value="InterPro"/>
</dbReference>
<evidence type="ECO:0000313" key="4">
    <source>
        <dbReference type="EMBL" id="NBJ92062.1"/>
    </source>
</evidence>
<proteinExistence type="predicted"/>
<organism evidence="4 5">
    <name type="scientific">Parablautia muri</name>
    <dbReference type="NCBI Taxonomy" id="2320879"/>
    <lineage>
        <taxon>Bacteria</taxon>
        <taxon>Bacillati</taxon>
        <taxon>Bacillota</taxon>
        <taxon>Clostridia</taxon>
        <taxon>Lachnospirales</taxon>
        <taxon>Lachnospiraceae</taxon>
        <taxon>Parablautia</taxon>
    </lineage>
</organism>
<sequence>MEHPSAVRNDRKGIIHMSGWRELYKKTVMREFAHKKALIIGDLMVDEYITGMVCRISPEAPVPILDFEERRLEAGGASNVAHNIRCLGAETAVAGTAAEDEMGNWLRNHFQEMGIATQGMIAEVGRTTTVKTRYATKGQQLLRIDNEDDREIADSTKEKIYGYLVKMISTLDLVVLSDYKKGVLNDAGFVQRIIKLCRKYHVLISIDSKSRNISAFENADFVKPNNQELAEAVGIRIEDDKALNLAGKKYLEESGARALVVTRGSKGISVFTASGGRKDYTAKDVQVYDVCGAGDTVISAISLALVSGLAIADAVKLANLAAGVVITRIGTVAVTPEELVRSIDEE</sequence>
<dbReference type="SUPFAM" id="SSF53613">
    <property type="entry name" value="Ribokinase-like"/>
    <property type="match status" value="1"/>
</dbReference>
<dbReference type="Proteomes" id="UP001154420">
    <property type="component" value="Unassembled WGS sequence"/>
</dbReference>
<dbReference type="PANTHER" id="PTHR46969:SF1">
    <property type="entry name" value="BIFUNCTIONAL PROTEIN HLDE"/>
    <property type="match status" value="1"/>
</dbReference>
<dbReference type="AlphaFoldDB" id="A0A9X5BEV0"/>
<dbReference type="CDD" id="cd01172">
    <property type="entry name" value="RfaE_like"/>
    <property type="match status" value="1"/>
</dbReference>
<evidence type="ECO:0000256" key="2">
    <source>
        <dbReference type="ARBA" id="ARBA00022777"/>
    </source>
</evidence>
<protein>
    <submittedName>
        <fullName evidence="4">D-glycero-beta-D-manno-heptose-7-phosphate kinase</fullName>
    </submittedName>
</protein>
<reference evidence="4" key="1">
    <citation type="submission" date="2018-09" db="EMBL/GenBank/DDBJ databases">
        <title>Murine metabolic-syndrome-specific gut microbial biobank.</title>
        <authorList>
            <person name="Liu C."/>
        </authorList>
    </citation>
    <scope>NUCLEOTIDE SEQUENCE</scope>
    <source>
        <strain evidence="4">D42-62</strain>
    </source>
</reference>
<dbReference type="Pfam" id="PF00294">
    <property type="entry name" value="PfkB"/>
    <property type="match status" value="1"/>
</dbReference>
<dbReference type="PANTHER" id="PTHR46969">
    <property type="entry name" value="BIFUNCTIONAL PROTEIN HLDE"/>
    <property type="match status" value="1"/>
</dbReference>
<keyword evidence="5" id="KW-1185">Reference proteome</keyword>
<dbReference type="EMBL" id="QZDT01000005">
    <property type="protein sequence ID" value="NBJ92062.1"/>
    <property type="molecule type" value="Genomic_DNA"/>
</dbReference>
<feature type="domain" description="Carbohydrate kinase PfkB" evidence="3">
    <location>
        <begin position="60"/>
        <end position="336"/>
    </location>
</feature>
<dbReference type="GO" id="GO:0033786">
    <property type="term" value="F:heptose-1-phosphate adenylyltransferase activity"/>
    <property type="evidence" value="ECO:0007669"/>
    <property type="project" value="TreeGrafter"/>
</dbReference>
<dbReference type="InterPro" id="IPR011913">
    <property type="entry name" value="RfaE_dom_I"/>
</dbReference>
<dbReference type="InterPro" id="IPR002173">
    <property type="entry name" value="Carboh/pur_kinase_PfkB_CS"/>
</dbReference>
<comment type="caution">
    <text evidence="4">The sequence shown here is derived from an EMBL/GenBank/DDBJ whole genome shotgun (WGS) entry which is preliminary data.</text>
</comment>
<dbReference type="GO" id="GO:0005829">
    <property type="term" value="C:cytosol"/>
    <property type="evidence" value="ECO:0007669"/>
    <property type="project" value="TreeGrafter"/>
</dbReference>
<dbReference type="InterPro" id="IPR011611">
    <property type="entry name" value="PfkB_dom"/>
</dbReference>
<dbReference type="Gene3D" id="3.40.1190.20">
    <property type="match status" value="1"/>
</dbReference>
<name>A0A9X5BEV0_9FIRM</name>